<accession>A0A853A8H1</accession>
<gene>
    <name evidence="2" type="ORF">FHU37_003675</name>
</gene>
<feature type="region of interest" description="Disordered" evidence="1">
    <location>
        <begin position="1"/>
        <end position="42"/>
    </location>
</feature>
<keyword evidence="3" id="KW-1185">Reference proteome</keyword>
<evidence type="ECO:0000313" key="3">
    <source>
        <dbReference type="Proteomes" id="UP000567795"/>
    </source>
</evidence>
<organism evidence="2 3">
    <name type="scientific">Allostreptomyces psammosilenae</name>
    <dbReference type="NCBI Taxonomy" id="1892865"/>
    <lineage>
        <taxon>Bacteria</taxon>
        <taxon>Bacillati</taxon>
        <taxon>Actinomycetota</taxon>
        <taxon>Actinomycetes</taxon>
        <taxon>Kitasatosporales</taxon>
        <taxon>Streptomycetaceae</taxon>
        <taxon>Allostreptomyces</taxon>
    </lineage>
</organism>
<feature type="compositionally biased region" description="Low complexity" evidence="1">
    <location>
        <begin position="132"/>
        <end position="151"/>
    </location>
</feature>
<proteinExistence type="predicted"/>
<reference evidence="2 3" key="1">
    <citation type="submission" date="2020-07" db="EMBL/GenBank/DDBJ databases">
        <title>Sequencing the genomes of 1000 actinobacteria strains.</title>
        <authorList>
            <person name="Klenk H.-P."/>
        </authorList>
    </citation>
    <scope>NUCLEOTIDE SEQUENCE [LARGE SCALE GENOMIC DNA]</scope>
    <source>
        <strain evidence="2 3">DSM 42178</strain>
    </source>
</reference>
<feature type="region of interest" description="Disordered" evidence="1">
    <location>
        <begin position="132"/>
        <end position="159"/>
    </location>
</feature>
<dbReference type="EMBL" id="JACBZD010000001">
    <property type="protein sequence ID" value="NYI06732.1"/>
    <property type="molecule type" value="Genomic_DNA"/>
</dbReference>
<name>A0A853A8H1_9ACTN</name>
<sequence>MPEEIRAATTTDGWPPGSVPAPPRPAGAQTAPETARAEAAAGLRRAAGRVEAGVERLDEVRSRLEGCEAELDADGVGGVATAVSAACPGSLTADATHILVGSLIALAESSIGRGHRLSAAWATAAGENAEAAAAPGGTVTGETVTGEPDGTSPGVPGRAPEPVAGGARTLAVSAPLATVPTLPADAQPATTPPAAGTAAAHGVAGGASTC</sequence>
<comment type="caution">
    <text evidence="2">The sequence shown here is derived from an EMBL/GenBank/DDBJ whole genome shotgun (WGS) entry which is preliminary data.</text>
</comment>
<dbReference type="RefSeq" id="WP_179815268.1">
    <property type="nucleotide sequence ID" value="NZ_JACBZD010000001.1"/>
</dbReference>
<evidence type="ECO:0000256" key="1">
    <source>
        <dbReference type="SAM" id="MobiDB-lite"/>
    </source>
</evidence>
<feature type="region of interest" description="Disordered" evidence="1">
    <location>
        <begin position="185"/>
        <end position="210"/>
    </location>
</feature>
<dbReference type="AlphaFoldDB" id="A0A853A8H1"/>
<evidence type="ECO:0000313" key="2">
    <source>
        <dbReference type="EMBL" id="NYI06732.1"/>
    </source>
</evidence>
<protein>
    <submittedName>
        <fullName evidence="2">Uncharacterized protein</fullName>
    </submittedName>
</protein>
<dbReference type="Proteomes" id="UP000567795">
    <property type="component" value="Unassembled WGS sequence"/>
</dbReference>